<dbReference type="SUPFAM" id="SSF49899">
    <property type="entry name" value="Concanavalin A-like lectins/glucanases"/>
    <property type="match status" value="4"/>
</dbReference>
<dbReference type="GO" id="GO:0005975">
    <property type="term" value="P:carbohydrate metabolic process"/>
    <property type="evidence" value="ECO:0007669"/>
    <property type="project" value="UniProtKB-ARBA"/>
</dbReference>
<dbReference type="GO" id="GO:0004553">
    <property type="term" value="F:hydrolase activity, hydrolyzing O-glycosyl compounds"/>
    <property type="evidence" value="ECO:0007669"/>
    <property type="project" value="UniProtKB-ARBA"/>
</dbReference>
<comment type="caution">
    <text evidence="5">The sequence shown here is derived from an EMBL/GenBank/DDBJ whole genome shotgun (WGS) entry which is preliminary data.</text>
</comment>
<feature type="signal peptide" evidence="3">
    <location>
        <begin position="1"/>
        <end position="23"/>
    </location>
</feature>
<name>A0A7J5ACV4_9FLAO</name>
<accession>A0A7J5ACV4</accession>
<dbReference type="EMBL" id="WAAU01000024">
    <property type="protein sequence ID" value="KAB1155407.1"/>
    <property type="molecule type" value="Genomic_DNA"/>
</dbReference>
<dbReference type="Proteomes" id="UP000467305">
    <property type="component" value="Unassembled WGS sequence"/>
</dbReference>
<dbReference type="InterPro" id="IPR013320">
    <property type="entry name" value="ConA-like_dom_sf"/>
</dbReference>
<protein>
    <submittedName>
        <fullName evidence="5">T9SS type A sorting domain-containing protein</fullName>
    </submittedName>
</protein>
<keyword evidence="2" id="KW-1015">Disulfide bond</keyword>
<sequence>MKKNKILGYLIIALLHSFSFVHAQQSYDLAVLQLQSKGKYSRIFNPQTNLKSLLDKGINKKATIEFWGMHNTASSGNTEAVNWQFSNLETGTKEFTLSIEEDKVTLKVGDNEQVGNLLLSDKLFKNTWHHYAITLDKEFNELRVYIDGDEYFFNNQLTFDVYELYFSSDKKTDLFLAEYRGWSNVKSKNQIKDEQYRTFYKETQNSLSELKNNGLEIVYTNTNYKNEDYFGGNVLTSVSWENLLYEYFPDDNLVKEAEFSSSLKTNAIGRIGSDIAHPILNLNKIIVRASDGDGIDNPLLSGTNGILIEWQHVRNVEAYDVKRRNLRAGTTSTVVHSLKDTETRSPSESLFFVDRGILPNEIYEYTVEAKKNGATTLSGKDVGFVLPNGKVSGIIETSSNVATKYAKVEAIADRNINPGGALKFVQGKKPLLIKNIDAFRKAKGGATLEFWYKTPTASEGENKILKVGNSELVLQRNKIIVKVNGANYLEGTRTSDANWHHYAFVFSASGGTLYEDGNPIDNASTATLLNLNLSSVNAFSLNETVNVTYYLDEVRLWDRPRTALEISKYSNHIIGGDVEGLFAYYRFDFNDTHKAFNYSPTRRGQYIAETESELEHLAAEEQPQITYATYTNETGNYEFNTLNTGIQGVTNNDNKFEYTVTPSKPRFEFLPKNRLVGVPRRLNGAEVTAVNFNDVSSLPVTGVISYKVGEELYPVIRGTSIEVDGSVIQSSEDAKVTTDNTGTYAIKTAPGKHIITPSARLSLANEERLNEGSLAFDGKTGYARSSKSITNEGESFVWSGFIRPFLRTNTEEEIPAVQTILQWGTLSLKLVNNTTLKVYKGTEVKLSETLPTNSPGQFSFFSINFDKAKGTMSLYVNNKRKNTALSSLAIAGNLVVGAEEKAGEYVNFSKSHVDLLEYRTTALEEEDIVKIREGKHLTTEKSQLTLLYSFDQKYGTKAINLVTSDLENNYLQFEGGCKFDNTTHKQYVREVEYTYKATNESLNPKGNSYEVVLEEPLQNVNFENTTRRSFIGNIVVPCNNSVGAWTGKIVRTDIESPKFEKTISVANFNNNATVFTVNDLLPGQYRVEITNVDSNRKLDSPIIDLRRSNVIYDFEFRNPIEIEIELFKFDMAGVRDVGNMRDYVGEQINSTCDGSYTFNSHDGFKMDVSVFERYGANKCVVEGAEVTLGGDAILSDSNLSGTTLSKGLLEIITQVSSPNFLGDHTRNFLISASHNGRTASVTKKAIILGARQGNSDFTLVEPQVGFVLHDPPGDNSSATLAKGATYSYSFSAENGIGLEIDNSIGAKLKFKKQILTGVVAAPLGVGTVAGFVNPALQTSSDTKGLIGGKFDYVRHSGNSETVTLEKSISTPSDPTYVGEDADVFIGTSKVITFGTGQVLKLNGCSPVVESSSKVAKPSTITPFAYTKQSLNDIVIPNLYQLAIAKYDKNNNIVSPPKDRDYLDLKGTLEKLLASTPKDREDKDIVNYLHQISRWNAIIKKNHDKRTKAYFDSAPNFSSTTKKLTNDNDVGQSGAGLNASALDQRITFDALTEISYTLSRGKTKSTGNSFSGGPYVGVSFSTDFTVFGVGLTLENQTKVHNFNSRTDTDENGNNRVDSFTLNDDDAGDHFDVLIRRDPEYDTPMFLTNGGRSSCPFESGTVPREGVELIVDKVVGYGTGDESVLFNLTLRNTQIAKDATRKTYIVGMAGASNPLGAVVNLNESPIFEPTTSSKFVFDLDPSSPTGVKNEIKAQLRISRGTDAPSEISYENIKIQMYSECEQTGDRYRSYGVDEYNEVGVKPYAEILVTAHFTGACVEEITADAPQDDWIVNGSDKKKLDFTFRIPELKGMPDDKDFSVDLEYTIKGNNTPKILKKLNLQTLKAHLNSKTDQVEYSADVSALTNGEYNFRIVPVCGDGGSDNPNNRKNPTPFVKGKIARDAPQLVLTTPDNGGIFTTGTISAKFSAPINPATVNLNSLAMRGILGGVPKPLTSVKLDNVADLITIPHNDKFNLEDKLTVEMWVNPSKYPSGTNIPIIQKGENYHVSLMPDGKIITNDGVKSTRGIQPFEWTHVAVVYDKTNGNAVIYFNGGEVGSGNISTIGNEANTENLVISPMVSSDSFVGALDEMRLWQSARTPLQIASNFKNQLLGNEDTLEAYFVFNNNTLAKQGVDGEPDEAIQDFTGTAKGTTAVGIDFVTNEEAAPLDKTKMVDDIQFTTTMSENNTIINFNMKISDLEFVEGARLTVFVKDKKLEDPLGNKIDKTSWSFIVNRSKLKWSHNNISISQNQGEATTIDYVDLINEEGGVDVAYTFENLPVWFSVNKGANPDKDALNIIRATETNRDLEFEVKNYLNPGVHTATIYIKTSNRNTGVKLGVESFRVEVTVKCPEPTVEAGFENNYPFSMNMKGNLVINSENSVDINDVVKAYVGNQIRGYAKVGANGLVDLTVFGNIGETAALNFKVWDASECTEYEGIVENYSFNSNATIGSNSAPVKFTVGNKVTRRIPVVSGYQELSFNLKDNQASNKLSLTSIKGLPVNSQILDLLENKVAVLGSNNIFTGGLTEIDVTKAYLVNVAPTHEDVKYIEISGVPVNLDTNLTINGGNTRNAIPFYPNDLQRTGYALRSFTSTNVSEGDRIERRGLFAEYSTSEGWRGSLTHLTPGLGYIFKSQNAGAINYSGIVKSGAARSIARNSESKVEIVEELSSKLEETPSYKDLDLKIDINKYANFMYLNGVITDENLDASKAQTILAFVNGELRGVSKSEFINNEYHYYIGVGSNNQEEVSFKLYDGVNLFDLDNVEEFIVDKTLGNMNVPYEFTLKSREDVLSNNYELSLSQNVPNPIDSYTQISFSISKDGYVDLSLYNLLGQKLHTFIAGKVKGNVKHQVNWDGQVRGNKLQTGVYVYELRVNGKREKRKLIVK</sequence>
<dbReference type="Gene3D" id="2.60.120.200">
    <property type="match status" value="4"/>
</dbReference>
<proteinExistence type="predicted"/>
<dbReference type="Pfam" id="PF13385">
    <property type="entry name" value="Laminin_G_3"/>
    <property type="match status" value="2"/>
</dbReference>
<reference evidence="5 6" key="1">
    <citation type="submission" date="2019-09" db="EMBL/GenBank/DDBJ databases">
        <authorList>
            <person name="Cao W.R."/>
        </authorList>
    </citation>
    <scope>NUCLEOTIDE SEQUENCE [LARGE SCALE GENOMIC DNA]</scope>
    <source>
        <strain evidence="6">a4</strain>
    </source>
</reference>
<dbReference type="InterPro" id="IPR006558">
    <property type="entry name" value="LamG-like"/>
</dbReference>
<evidence type="ECO:0000259" key="4">
    <source>
        <dbReference type="SMART" id="SM00560"/>
    </source>
</evidence>
<dbReference type="OrthoDB" id="976756at2"/>
<dbReference type="RefSeq" id="WP_150900516.1">
    <property type="nucleotide sequence ID" value="NZ_WAAU01000024.1"/>
</dbReference>
<keyword evidence="6" id="KW-1185">Reference proteome</keyword>
<dbReference type="InterPro" id="IPR026444">
    <property type="entry name" value="Secre_tail"/>
</dbReference>
<organism evidence="5 6">
    <name type="scientific">Tenacibaculum aiptasiae</name>
    <dbReference type="NCBI Taxonomy" id="426481"/>
    <lineage>
        <taxon>Bacteria</taxon>
        <taxon>Pseudomonadati</taxon>
        <taxon>Bacteroidota</taxon>
        <taxon>Flavobacteriia</taxon>
        <taxon>Flavobacteriales</taxon>
        <taxon>Flavobacteriaceae</taxon>
        <taxon>Tenacibaculum</taxon>
    </lineage>
</organism>
<dbReference type="Gene3D" id="2.60.40.4070">
    <property type="match status" value="1"/>
</dbReference>
<dbReference type="InterPro" id="IPR013783">
    <property type="entry name" value="Ig-like_fold"/>
</dbReference>
<evidence type="ECO:0000256" key="3">
    <source>
        <dbReference type="SAM" id="SignalP"/>
    </source>
</evidence>
<feature type="domain" description="LamG-like jellyroll fold" evidence="4">
    <location>
        <begin position="2013"/>
        <end position="2136"/>
    </location>
</feature>
<gene>
    <name evidence="5" type="ORF">F7018_13115</name>
</gene>
<evidence type="ECO:0000256" key="1">
    <source>
        <dbReference type="ARBA" id="ARBA00022729"/>
    </source>
</evidence>
<evidence type="ECO:0000256" key="2">
    <source>
        <dbReference type="ARBA" id="ARBA00023157"/>
    </source>
</evidence>
<evidence type="ECO:0000313" key="6">
    <source>
        <dbReference type="Proteomes" id="UP000467305"/>
    </source>
</evidence>
<keyword evidence="1 3" id="KW-0732">Signal</keyword>
<feature type="chain" id="PRO_5029543815" evidence="3">
    <location>
        <begin position="24"/>
        <end position="2918"/>
    </location>
</feature>
<dbReference type="SMART" id="SM00560">
    <property type="entry name" value="LamGL"/>
    <property type="match status" value="1"/>
</dbReference>
<dbReference type="NCBIfam" id="TIGR04183">
    <property type="entry name" value="Por_Secre_tail"/>
    <property type="match status" value="1"/>
</dbReference>
<dbReference type="Gene3D" id="2.60.40.10">
    <property type="entry name" value="Immunoglobulins"/>
    <property type="match status" value="1"/>
</dbReference>
<evidence type="ECO:0000313" key="5">
    <source>
        <dbReference type="EMBL" id="KAB1155407.1"/>
    </source>
</evidence>